<gene>
    <name evidence="3" type="ORF">SAMN04488540_12143</name>
</gene>
<evidence type="ECO:0000313" key="4">
    <source>
        <dbReference type="Proteomes" id="UP000199527"/>
    </source>
</evidence>
<evidence type="ECO:0000313" key="3">
    <source>
        <dbReference type="EMBL" id="SDK20041.1"/>
    </source>
</evidence>
<feature type="domain" description="Flagellar protein FlgJ N-terminal" evidence="2">
    <location>
        <begin position="45"/>
        <end position="96"/>
    </location>
</feature>
<dbReference type="Pfam" id="PF10135">
    <property type="entry name" value="Rod-binding"/>
    <property type="match status" value="1"/>
</dbReference>
<keyword evidence="4" id="KW-1185">Reference proteome</keyword>
<accession>A0A1G8ZYI1</accession>
<dbReference type="OrthoDB" id="5767686at2"/>
<name>A0A1G8ZYI1_9GAMM</name>
<dbReference type="Proteomes" id="UP000199527">
    <property type="component" value="Unassembled WGS sequence"/>
</dbReference>
<dbReference type="RefSeq" id="WP_090367915.1">
    <property type="nucleotide sequence ID" value="NZ_FNEM01000021.1"/>
</dbReference>
<keyword evidence="3" id="KW-0282">Flagellum</keyword>
<proteinExistence type="predicted"/>
<keyword evidence="3" id="KW-0966">Cell projection</keyword>
<evidence type="ECO:0000256" key="1">
    <source>
        <dbReference type="ARBA" id="ARBA00022795"/>
    </source>
</evidence>
<dbReference type="GO" id="GO:0044781">
    <property type="term" value="P:bacterial-type flagellum organization"/>
    <property type="evidence" value="ECO:0007669"/>
    <property type="project" value="UniProtKB-KW"/>
</dbReference>
<dbReference type="EMBL" id="FNEM01000021">
    <property type="protein sequence ID" value="SDK20041.1"/>
    <property type="molecule type" value="Genomic_DNA"/>
</dbReference>
<keyword evidence="3" id="KW-0969">Cilium</keyword>
<evidence type="ECO:0000259" key="2">
    <source>
        <dbReference type="Pfam" id="PF10135"/>
    </source>
</evidence>
<organism evidence="3 4">
    <name type="scientific">Ferrimonas sediminum</name>
    <dbReference type="NCBI Taxonomy" id="718193"/>
    <lineage>
        <taxon>Bacteria</taxon>
        <taxon>Pseudomonadati</taxon>
        <taxon>Pseudomonadota</taxon>
        <taxon>Gammaproteobacteria</taxon>
        <taxon>Alteromonadales</taxon>
        <taxon>Ferrimonadaceae</taxon>
        <taxon>Ferrimonas</taxon>
    </lineage>
</organism>
<reference evidence="4" key="1">
    <citation type="submission" date="2016-10" db="EMBL/GenBank/DDBJ databases">
        <authorList>
            <person name="Varghese N."/>
            <person name="Submissions S."/>
        </authorList>
    </citation>
    <scope>NUCLEOTIDE SEQUENCE [LARGE SCALE GENOMIC DNA]</scope>
    <source>
        <strain evidence="4">DSM 23317</strain>
    </source>
</reference>
<dbReference type="AlphaFoldDB" id="A0A1G8ZYI1"/>
<dbReference type="InterPro" id="IPR019301">
    <property type="entry name" value="Flagellar_prot_FlgJ_N"/>
</dbReference>
<keyword evidence="1" id="KW-1005">Bacterial flagellum biogenesis</keyword>
<sequence length="134" mass="14399">MEVMATQGYLGRLDASQIVAQHGQQGAIRAVSEQFEAQFLQTVLKHMRAASDALADEDSPLSSQNDGVYRDLYDGELALSLSGKANTGLVEALTRQLGGQLKSQPDEVAVSQQQPTTAAMQQAVILPFVAKEPR</sequence>
<protein>
    <submittedName>
        <fullName evidence="3">Flagellar protein FlgJ</fullName>
    </submittedName>
</protein>